<dbReference type="Gene3D" id="1.10.730.10">
    <property type="entry name" value="Isoleucyl-tRNA Synthetase, Domain 1"/>
    <property type="match status" value="1"/>
</dbReference>
<reference evidence="15 16" key="1">
    <citation type="submission" date="2015-12" db="EMBL/GenBank/DDBJ databases">
        <authorList>
            <person name="Shamseldin A."/>
            <person name="Moawad H."/>
            <person name="Abd El-Rahim W.M."/>
            <person name="Sadowsky M.J."/>
        </authorList>
    </citation>
    <scope>NUCLEOTIDE SEQUENCE [LARGE SCALE GENOMIC DNA]</scope>
    <source>
        <strain evidence="15 16">S43</strain>
    </source>
</reference>
<dbReference type="NCBIfam" id="TIGR00456">
    <property type="entry name" value="argS"/>
    <property type="match status" value="1"/>
</dbReference>
<gene>
    <name evidence="11" type="primary">argS</name>
    <name evidence="15" type="ORF">AUQ48_09820</name>
</gene>
<evidence type="ECO:0000313" key="15">
    <source>
        <dbReference type="EMBL" id="PLC12471.1"/>
    </source>
</evidence>
<accession>A0A2N4T2M2</accession>
<organism evidence="15 16">
    <name type="scientific">Kocuria flava</name>
    <dbReference type="NCBI Taxonomy" id="446860"/>
    <lineage>
        <taxon>Bacteria</taxon>
        <taxon>Bacillati</taxon>
        <taxon>Actinomycetota</taxon>
        <taxon>Actinomycetes</taxon>
        <taxon>Micrococcales</taxon>
        <taxon>Micrococcaceae</taxon>
        <taxon>Kocuria</taxon>
    </lineage>
</organism>
<dbReference type="PRINTS" id="PR01038">
    <property type="entry name" value="TRNASYNTHARG"/>
</dbReference>
<name>A0A2N4T2M2_9MICC</name>
<evidence type="ECO:0000256" key="9">
    <source>
        <dbReference type="ARBA" id="ARBA00023146"/>
    </source>
</evidence>
<evidence type="ECO:0000313" key="16">
    <source>
        <dbReference type="Proteomes" id="UP000234632"/>
    </source>
</evidence>
<dbReference type="InterPro" id="IPR036695">
    <property type="entry name" value="Arg-tRNA-synth_N_sf"/>
</dbReference>
<dbReference type="CDD" id="cd00671">
    <property type="entry name" value="ArgRS_core"/>
    <property type="match status" value="1"/>
</dbReference>
<dbReference type="Gene3D" id="3.40.50.620">
    <property type="entry name" value="HUPs"/>
    <property type="match status" value="1"/>
</dbReference>
<protein>
    <recommendedName>
        <fullName evidence="11">Arginine--tRNA ligase</fullName>
        <ecNumber evidence="11">6.1.1.19</ecNumber>
    </recommendedName>
    <alternativeName>
        <fullName evidence="11">Arginyl-tRNA synthetase</fullName>
        <shortName evidence="11">ArgRS</shortName>
    </alternativeName>
</protein>
<sequence length="556" mass="59502">MTPEELSLAVSACLQDAVAEGALALADGAELPEVRIERPKNREHGDWATNVAMQLAKKVGRAPREVAGVVQERLSTTPGVAAVDVAGPGFLNITLDAAAAGGLARTVVEQGEAFGRSGALAGTRINLEFVSANPTGPVHLGGTRWAAVGDSLARVLEAQGASVVREYYFNDAGAQIDRFARSLLARAKGEPAPEDGYGGEYVTEIAERVVAENPGILDSGDPQEAFRAAGVELMFAEIKSSLHEFGVDFDVYFHEQSLFDSGAVEGLLEQLKTSGSLYFADGAWWLRSTAFGDDKDRVVIKSDGDAAYIAGDIAYFKDKRERGADLCIYMLGADHHGYVARLKAAAAALGDSPERVEVLIGQMVNLVKDGVPVRMSKRAGTVVTMEDLVEAVGVDAARYSLTRYSVDSNIDIDLDLLTRRSNENPVFYVQYAHARTCAVGRNAAAAGVARTDASGEPVFDAALLDHPLEGELLAALGQYPSVLAQAAEFREPHRVARHLEVVAGTYHRWYDACRVAPQGDDEVTDLHRTRLWLNDAARRVLANGLGLLGVGAPERM</sequence>
<dbReference type="RefSeq" id="WP_101852057.1">
    <property type="nucleotide sequence ID" value="NZ_JARVWU010000009.1"/>
</dbReference>
<dbReference type="FunFam" id="1.10.730.10:FF:000008">
    <property type="entry name" value="Arginine--tRNA ligase"/>
    <property type="match status" value="1"/>
</dbReference>
<evidence type="ECO:0000259" key="14">
    <source>
        <dbReference type="SMART" id="SM01016"/>
    </source>
</evidence>
<dbReference type="SMART" id="SM01016">
    <property type="entry name" value="Arg_tRNA_synt_N"/>
    <property type="match status" value="1"/>
</dbReference>
<dbReference type="InterPro" id="IPR005148">
    <property type="entry name" value="Arg-tRNA-synth_N"/>
</dbReference>
<proteinExistence type="inferred from homology"/>
<comment type="subcellular location">
    <subcellularLocation>
        <location evidence="1 11">Cytoplasm</location>
    </subcellularLocation>
</comment>
<dbReference type="SMART" id="SM00836">
    <property type="entry name" value="DALR_1"/>
    <property type="match status" value="1"/>
</dbReference>
<evidence type="ECO:0000256" key="12">
    <source>
        <dbReference type="RuleBase" id="RU363038"/>
    </source>
</evidence>
<evidence type="ECO:0000256" key="8">
    <source>
        <dbReference type="ARBA" id="ARBA00022917"/>
    </source>
</evidence>
<evidence type="ECO:0000256" key="4">
    <source>
        <dbReference type="ARBA" id="ARBA00022490"/>
    </source>
</evidence>
<evidence type="ECO:0000256" key="1">
    <source>
        <dbReference type="ARBA" id="ARBA00004496"/>
    </source>
</evidence>
<feature type="domain" description="Arginyl tRNA synthetase N-terminal" evidence="14">
    <location>
        <begin position="4"/>
        <end position="95"/>
    </location>
</feature>
<keyword evidence="9 11" id="KW-0030">Aminoacyl-tRNA synthetase</keyword>
<dbReference type="AlphaFoldDB" id="A0A2N4T2M2"/>
<comment type="caution">
    <text evidence="15">The sequence shown here is derived from an EMBL/GenBank/DDBJ whole genome shotgun (WGS) entry which is preliminary data.</text>
</comment>
<feature type="domain" description="DALR anticodon binding" evidence="13">
    <location>
        <begin position="429"/>
        <end position="556"/>
    </location>
</feature>
<dbReference type="PROSITE" id="PS00178">
    <property type="entry name" value="AA_TRNA_LIGASE_I"/>
    <property type="match status" value="1"/>
</dbReference>
<dbReference type="SUPFAM" id="SSF52374">
    <property type="entry name" value="Nucleotidylyl transferase"/>
    <property type="match status" value="1"/>
</dbReference>
<evidence type="ECO:0000256" key="10">
    <source>
        <dbReference type="ARBA" id="ARBA00049339"/>
    </source>
</evidence>
<evidence type="ECO:0000259" key="13">
    <source>
        <dbReference type="SMART" id="SM00836"/>
    </source>
</evidence>
<evidence type="ECO:0000256" key="7">
    <source>
        <dbReference type="ARBA" id="ARBA00022840"/>
    </source>
</evidence>
<dbReference type="SUPFAM" id="SSF47323">
    <property type="entry name" value="Anticodon-binding domain of a subclass of class I aminoacyl-tRNA synthetases"/>
    <property type="match status" value="1"/>
</dbReference>
<dbReference type="InterPro" id="IPR001412">
    <property type="entry name" value="aa-tRNA-synth_I_CS"/>
</dbReference>
<dbReference type="PANTHER" id="PTHR11956">
    <property type="entry name" value="ARGINYL-TRNA SYNTHETASE"/>
    <property type="match status" value="1"/>
</dbReference>
<comment type="catalytic activity">
    <reaction evidence="10 11">
        <text>tRNA(Arg) + L-arginine + ATP = L-arginyl-tRNA(Arg) + AMP + diphosphate</text>
        <dbReference type="Rhea" id="RHEA:20301"/>
        <dbReference type="Rhea" id="RHEA-COMP:9658"/>
        <dbReference type="Rhea" id="RHEA-COMP:9673"/>
        <dbReference type="ChEBI" id="CHEBI:30616"/>
        <dbReference type="ChEBI" id="CHEBI:32682"/>
        <dbReference type="ChEBI" id="CHEBI:33019"/>
        <dbReference type="ChEBI" id="CHEBI:78442"/>
        <dbReference type="ChEBI" id="CHEBI:78513"/>
        <dbReference type="ChEBI" id="CHEBI:456215"/>
        <dbReference type="EC" id="6.1.1.19"/>
    </reaction>
</comment>
<dbReference type="EMBL" id="LOMZ01000001">
    <property type="protein sequence ID" value="PLC12471.1"/>
    <property type="molecule type" value="Genomic_DNA"/>
</dbReference>
<keyword evidence="7 11" id="KW-0067">ATP-binding</keyword>
<comment type="similarity">
    <text evidence="2 11 12">Belongs to the class-I aminoacyl-tRNA synthetase family.</text>
</comment>
<evidence type="ECO:0000256" key="5">
    <source>
        <dbReference type="ARBA" id="ARBA00022598"/>
    </source>
</evidence>
<evidence type="ECO:0000256" key="11">
    <source>
        <dbReference type="HAMAP-Rule" id="MF_00123"/>
    </source>
</evidence>
<dbReference type="Proteomes" id="UP000234632">
    <property type="component" value="Unassembled WGS sequence"/>
</dbReference>
<evidence type="ECO:0000256" key="2">
    <source>
        <dbReference type="ARBA" id="ARBA00005594"/>
    </source>
</evidence>
<dbReference type="InterPro" id="IPR014729">
    <property type="entry name" value="Rossmann-like_a/b/a_fold"/>
</dbReference>
<dbReference type="GO" id="GO:0004814">
    <property type="term" value="F:arginine-tRNA ligase activity"/>
    <property type="evidence" value="ECO:0007669"/>
    <property type="project" value="UniProtKB-UniRule"/>
</dbReference>
<dbReference type="Pfam" id="PF05746">
    <property type="entry name" value="DALR_1"/>
    <property type="match status" value="1"/>
</dbReference>
<dbReference type="InterPro" id="IPR009080">
    <property type="entry name" value="tRNAsynth_Ia_anticodon-bd"/>
</dbReference>
<dbReference type="EC" id="6.1.1.19" evidence="11"/>
<comment type="subunit">
    <text evidence="3 11">Monomer.</text>
</comment>
<keyword evidence="4 11" id="KW-0963">Cytoplasm</keyword>
<dbReference type="GO" id="GO:0006420">
    <property type="term" value="P:arginyl-tRNA aminoacylation"/>
    <property type="evidence" value="ECO:0007669"/>
    <property type="project" value="UniProtKB-UniRule"/>
</dbReference>
<feature type="short sequence motif" description="'HIGH' region" evidence="11">
    <location>
        <begin position="132"/>
        <end position="142"/>
    </location>
</feature>
<dbReference type="Pfam" id="PF00750">
    <property type="entry name" value="tRNA-synt_1d"/>
    <property type="match status" value="1"/>
</dbReference>
<dbReference type="InterPro" id="IPR001278">
    <property type="entry name" value="Arg-tRNA-ligase"/>
</dbReference>
<dbReference type="GO" id="GO:0005737">
    <property type="term" value="C:cytoplasm"/>
    <property type="evidence" value="ECO:0007669"/>
    <property type="project" value="UniProtKB-SubCell"/>
</dbReference>
<evidence type="ECO:0000256" key="6">
    <source>
        <dbReference type="ARBA" id="ARBA00022741"/>
    </source>
</evidence>
<dbReference type="Gene3D" id="3.30.1360.70">
    <property type="entry name" value="Arginyl tRNA synthetase N-terminal domain"/>
    <property type="match status" value="1"/>
</dbReference>
<dbReference type="PANTHER" id="PTHR11956:SF5">
    <property type="entry name" value="ARGININE--TRNA LIGASE, CYTOPLASMIC"/>
    <property type="match status" value="1"/>
</dbReference>
<dbReference type="HAMAP" id="MF_00123">
    <property type="entry name" value="Arg_tRNA_synth"/>
    <property type="match status" value="1"/>
</dbReference>
<dbReference type="SUPFAM" id="SSF55190">
    <property type="entry name" value="Arginyl-tRNA synthetase (ArgRS), N-terminal 'additional' domain"/>
    <property type="match status" value="1"/>
</dbReference>
<evidence type="ECO:0000256" key="3">
    <source>
        <dbReference type="ARBA" id="ARBA00011245"/>
    </source>
</evidence>
<keyword evidence="5 11" id="KW-0436">Ligase</keyword>
<dbReference type="Pfam" id="PF03485">
    <property type="entry name" value="Arg_tRNA_synt_N"/>
    <property type="match status" value="1"/>
</dbReference>
<dbReference type="InterPro" id="IPR035684">
    <property type="entry name" value="ArgRS_core"/>
</dbReference>
<dbReference type="GO" id="GO:0005524">
    <property type="term" value="F:ATP binding"/>
    <property type="evidence" value="ECO:0007669"/>
    <property type="project" value="UniProtKB-UniRule"/>
</dbReference>
<keyword evidence="8 11" id="KW-0648">Protein biosynthesis</keyword>
<keyword evidence="6 11" id="KW-0547">Nucleotide-binding</keyword>
<dbReference type="FunFam" id="3.40.50.620:FF:000062">
    <property type="entry name" value="Arginine--tRNA ligase"/>
    <property type="match status" value="1"/>
</dbReference>
<dbReference type="InterPro" id="IPR008909">
    <property type="entry name" value="DALR_anticod-bd"/>
</dbReference>